<dbReference type="SUPFAM" id="SSF50370">
    <property type="entry name" value="Ricin B-like lectins"/>
    <property type="match status" value="1"/>
</dbReference>
<feature type="region of interest" description="Disordered" evidence="11">
    <location>
        <begin position="32"/>
        <end position="56"/>
    </location>
</feature>
<dbReference type="PROSITE" id="PS50231">
    <property type="entry name" value="RICIN_B_LECTIN"/>
    <property type="match status" value="1"/>
</dbReference>
<dbReference type="InterPro" id="IPR001173">
    <property type="entry name" value="Glyco_trans_2-like"/>
</dbReference>
<dbReference type="InterPro" id="IPR045885">
    <property type="entry name" value="GalNAc-T"/>
</dbReference>
<dbReference type="CDD" id="cd02510">
    <property type="entry name" value="pp-GalNAc-T"/>
    <property type="match status" value="1"/>
</dbReference>
<keyword evidence="8 10" id="KW-0472">Membrane</keyword>
<evidence type="ECO:0000256" key="1">
    <source>
        <dbReference type="ARBA" id="ARBA00004323"/>
    </source>
</evidence>
<dbReference type="PANTHER" id="PTHR11675:SF63">
    <property type="entry name" value="POLYPEPTIDE N-ACETYLGALACTOSAMINYLTRANSFERASE"/>
    <property type="match status" value="1"/>
</dbReference>
<keyword evidence="3 10" id="KW-0812">Transmembrane</keyword>
<evidence type="ECO:0000256" key="8">
    <source>
        <dbReference type="ARBA" id="ARBA00023136"/>
    </source>
</evidence>
<evidence type="ECO:0000313" key="14">
    <source>
        <dbReference type="Proteomes" id="UP001235939"/>
    </source>
</evidence>
<accession>A0ABY6KIF0</accession>
<protein>
    <recommendedName>
        <fullName evidence="10">Polypeptide N-acetylgalactosaminyltransferase</fullName>
        <ecNumber evidence="10">2.4.1.-</ecNumber>
    </recommendedName>
    <alternativeName>
        <fullName evidence="10">Protein-UDP acetylgalactosaminyltransferase</fullName>
    </alternativeName>
</protein>
<dbReference type="PANTHER" id="PTHR11675">
    <property type="entry name" value="N-ACETYLGALACTOSAMINYLTRANSFERASE"/>
    <property type="match status" value="1"/>
</dbReference>
<dbReference type="InterPro" id="IPR035992">
    <property type="entry name" value="Ricin_B-like_lectins"/>
</dbReference>
<evidence type="ECO:0000256" key="10">
    <source>
        <dbReference type="RuleBase" id="RU361242"/>
    </source>
</evidence>
<evidence type="ECO:0000256" key="5">
    <source>
        <dbReference type="ARBA" id="ARBA00022968"/>
    </source>
</evidence>
<name>A0ABY6KIF0_9ARAC</name>
<keyword evidence="7 10" id="KW-0333">Golgi apparatus</keyword>
<keyword evidence="10" id="KW-0328">Glycosyltransferase</keyword>
<dbReference type="InterPro" id="IPR000772">
    <property type="entry name" value="Ricin_B_lectin"/>
</dbReference>
<organism evidence="13 14">
    <name type="scientific">Cordylochernes scorpioides</name>
    <dbReference type="NCBI Taxonomy" id="51811"/>
    <lineage>
        <taxon>Eukaryota</taxon>
        <taxon>Metazoa</taxon>
        <taxon>Ecdysozoa</taxon>
        <taxon>Arthropoda</taxon>
        <taxon>Chelicerata</taxon>
        <taxon>Arachnida</taxon>
        <taxon>Pseudoscorpiones</taxon>
        <taxon>Cheliferoidea</taxon>
        <taxon>Chernetidae</taxon>
        <taxon>Cordylochernes</taxon>
    </lineage>
</organism>
<keyword evidence="4 10" id="KW-0430">Lectin</keyword>
<dbReference type="SUPFAM" id="SSF53448">
    <property type="entry name" value="Nucleotide-diphospho-sugar transferases"/>
    <property type="match status" value="1"/>
</dbReference>
<evidence type="ECO:0000256" key="2">
    <source>
        <dbReference type="ARBA" id="ARBA00005680"/>
    </source>
</evidence>
<keyword evidence="10" id="KW-0808">Transferase</keyword>
<feature type="transmembrane region" description="Helical" evidence="10">
    <location>
        <begin position="7"/>
        <end position="27"/>
    </location>
</feature>
<evidence type="ECO:0000259" key="12">
    <source>
        <dbReference type="SMART" id="SM00458"/>
    </source>
</evidence>
<dbReference type="Pfam" id="PF00652">
    <property type="entry name" value="Ricin_B_lectin"/>
    <property type="match status" value="1"/>
</dbReference>
<dbReference type="EC" id="2.4.1.-" evidence="10"/>
<keyword evidence="10" id="KW-0464">Manganese</keyword>
<dbReference type="SMART" id="SM00458">
    <property type="entry name" value="RICIN"/>
    <property type="match status" value="1"/>
</dbReference>
<dbReference type="Pfam" id="PF00535">
    <property type="entry name" value="Glycos_transf_2"/>
    <property type="match status" value="1"/>
</dbReference>
<dbReference type="Gene3D" id="3.90.550.10">
    <property type="entry name" value="Spore Coat Polysaccharide Biosynthesis Protein SpsA, Chain A"/>
    <property type="match status" value="1"/>
</dbReference>
<dbReference type="Proteomes" id="UP001235939">
    <property type="component" value="Chromosome 05"/>
</dbReference>
<keyword evidence="6 10" id="KW-1133">Transmembrane helix</keyword>
<comment type="similarity">
    <text evidence="2 10">Belongs to the glycosyltransferase 2 family. GalNAc-T subfamily.</text>
</comment>
<keyword evidence="5" id="KW-0735">Signal-anchor</keyword>
<comment type="pathway">
    <text evidence="10">Protein modification; protein glycosylation.</text>
</comment>
<comment type="subcellular location">
    <subcellularLocation>
        <location evidence="1 10">Golgi apparatus membrane</location>
        <topology evidence="1 10">Single-pass type II membrane protein</topology>
    </subcellularLocation>
</comment>
<proteinExistence type="inferred from homology"/>
<sequence length="582" mass="66326">MLLHYKPFVLGIVLASLVWLVIVTFYFPSPSSTPQPTDHHPLRRRQPPTTQRSSHNSSVFSLGIIWNKEDLALKNDGFRQHAFNLLISNRLGHRRNIPDTRNKLCKAKTYPTDLPSASVIICFHKEAASTLIRTVFSVLDRTPDHLLHEVILVDDSSDSKELTKAIIEQQKTGWPSKVRLISTPEWSGLIRARIYGAHNATGKVLVFLDSHCEVNTMWLEPLLDRIHGNSSTVVCPIIDIIHPETLEYTFSPLVRGGFNWGLNFKWDSIPPSMLMTKDDYIKPVPSATMAGGLFAIARQYFTHLGEYDPGMHIWGGENLELSFRIWMCGGRLEIIPCSRVGHLFRLRRPYGSPSGEDTFTRNSLRLAHVWMDDYKKYFLQKNPNAKDLNYGDISERVALRKRLKCHDFNWYLQNVYPDLEPPSNSGGVVPRRPPLMVQKWTRHAKPQSIKVFQLQLSNTQLCLESEEEVTAKGSTFLLQRCVPIKRQIWHESTVHDLRLSNLLCLDGGDWARPRLSKCRENGGSQEWRHATDVETPLYNAAAGLCLGTAREEVGQKVTLEMCSSTAARKWNLMTVSRNQQSL</sequence>
<evidence type="ECO:0000256" key="7">
    <source>
        <dbReference type="ARBA" id="ARBA00023034"/>
    </source>
</evidence>
<evidence type="ECO:0000256" key="11">
    <source>
        <dbReference type="SAM" id="MobiDB-lite"/>
    </source>
</evidence>
<dbReference type="EMBL" id="CP092867">
    <property type="protein sequence ID" value="UYV67385.1"/>
    <property type="molecule type" value="Genomic_DNA"/>
</dbReference>
<dbReference type="InterPro" id="IPR029044">
    <property type="entry name" value="Nucleotide-diphossugar_trans"/>
</dbReference>
<reference evidence="13 14" key="1">
    <citation type="submission" date="2022-01" db="EMBL/GenBank/DDBJ databases">
        <title>A chromosomal length assembly of Cordylochernes scorpioides.</title>
        <authorList>
            <person name="Zeh D."/>
            <person name="Zeh J."/>
        </authorList>
    </citation>
    <scope>NUCLEOTIDE SEQUENCE [LARGE SCALE GENOMIC DNA]</scope>
    <source>
        <strain evidence="13">IN4F17</strain>
        <tissue evidence="13">Whole Body</tissue>
    </source>
</reference>
<keyword evidence="14" id="KW-1185">Reference proteome</keyword>
<keyword evidence="9 10" id="KW-1015">Disulfide bond</keyword>
<dbReference type="Gene3D" id="2.80.10.50">
    <property type="match status" value="1"/>
</dbReference>
<evidence type="ECO:0000313" key="13">
    <source>
        <dbReference type="EMBL" id="UYV67385.1"/>
    </source>
</evidence>
<evidence type="ECO:0000256" key="3">
    <source>
        <dbReference type="ARBA" id="ARBA00022692"/>
    </source>
</evidence>
<evidence type="ECO:0000256" key="4">
    <source>
        <dbReference type="ARBA" id="ARBA00022734"/>
    </source>
</evidence>
<dbReference type="CDD" id="cd23440">
    <property type="entry name" value="beta-trefoil_Ricin_GALNT11"/>
    <property type="match status" value="1"/>
</dbReference>
<evidence type="ECO:0000256" key="6">
    <source>
        <dbReference type="ARBA" id="ARBA00022989"/>
    </source>
</evidence>
<feature type="domain" description="Ricin B lectin" evidence="12">
    <location>
        <begin position="450"/>
        <end position="573"/>
    </location>
</feature>
<comment type="cofactor">
    <cofactor evidence="10">
        <name>Mn(2+)</name>
        <dbReference type="ChEBI" id="CHEBI:29035"/>
    </cofactor>
</comment>
<gene>
    <name evidence="13" type="ORF">LAZ67_5000439</name>
</gene>
<evidence type="ECO:0000256" key="9">
    <source>
        <dbReference type="ARBA" id="ARBA00023157"/>
    </source>
</evidence>